<protein>
    <submittedName>
        <fullName evidence="2">Uncharacterized membrane protein YesL</fullName>
    </submittedName>
</protein>
<gene>
    <name evidence="2" type="ORF">SAMN04488554_3222</name>
</gene>
<feature type="transmembrane region" description="Helical" evidence="1">
    <location>
        <begin position="84"/>
        <end position="107"/>
    </location>
</feature>
<dbReference type="STRING" id="648782.SAMN04488554_3222"/>
<dbReference type="EMBL" id="FNTX01000002">
    <property type="protein sequence ID" value="SEE85750.1"/>
    <property type="molecule type" value="Genomic_DNA"/>
</dbReference>
<feature type="transmembrane region" description="Helical" evidence="1">
    <location>
        <begin position="181"/>
        <end position="200"/>
    </location>
</feature>
<evidence type="ECO:0000313" key="2">
    <source>
        <dbReference type="EMBL" id="SEE85750.1"/>
    </source>
</evidence>
<keyword evidence="1" id="KW-0472">Membrane</keyword>
<evidence type="ECO:0000313" key="3">
    <source>
        <dbReference type="Proteomes" id="UP000199220"/>
    </source>
</evidence>
<keyword evidence="1" id="KW-1133">Transmembrane helix</keyword>
<sequence length="210" mass="21532">MSASTVTGARPRDVTAGPLYRSLAAASDMVLLNLVWLLASLPVVTFVPATAALFSVLRDRRLGSEVTPVVAFARALRTDLRRRTLLGLGWLAVAGVLAVDVVIVQQMGAGASMVLGVITGALALLFAGASTVLFPVIVSYDLPWRGLLRTTTTLTLAMPVHVAGALLTLAAALAVTAVSPLAGALVAGSGAAWAIDRIVARGLRARGTPS</sequence>
<feature type="transmembrane region" description="Helical" evidence="1">
    <location>
        <begin position="154"/>
        <end position="175"/>
    </location>
</feature>
<dbReference type="Proteomes" id="UP000199220">
    <property type="component" value="Unassembled WGS sequence"/>
</dbReference>
<dbReference type="Pfam" id="PF04854">
    <property type="entry name" value="DUF624"/>
    <property type="match status" value="1"/>
</dbReference>
<proteinExistence type="predicted"/>
<dbReference type="RefSeq" id="WP_089774052.1">
    <property type="nucleotide sequence ID" value="NZ_FNTX01000002.1"/>
</dbReference>
<reference evidence="3" key="1">
    <citation type="submission" date="2016-10" db="EMBL/GenBank/DDBJ databases">
        <authorList>
            <person name="Varghese N."/>
            <person name="Submissions S."/>
        </authorList>
    </citation>
    <scope>NUCLEOTIDE SEQUENCE [LARGE SCALE GENOMIC DNA]</scope>
    <source>
        <strain evidence="3">DSM 21368</strain>
    </source>
</reference>
<evidence type="ECO:0000256" key="1">
    <source>
        <dbReference type="SAM" id="Phobius"/>
    </source>
</evidence>
<organism evidence="2 3">
    <name type="scientific">Ruania alba</name>
    <dbReference type="NCBI Taxonomy" id="648782"/>
    <lineage>
        <taxon>Bacteria</taxon>
        <taxon>Bacillati</taxon>
        <taxon>Actinomycetota</taxon>
        <taxon>Actinomycetes</taxon>
        <taxon>Micrococcales</taxon>
        <taxon>Ruaniaceae</taxon>
        <taxon>Ruania</taxon>
    </lineage>
</organism>
<dbReference type="InterPro" id="IPR006938">
    <property type="entry name" value="DUF624"/>
</dbReference>
<keyword evidence="1" id="KW-0812">Transmembrane</keyword>
<accession>A0A1H5M9F0</accession>
<name>A0A1H5M9F0_9MICO</name>
<keyword evidence="3" id="KW-1185">Reference proteome</keyword>
<dbReference type="AlphaFoldDB" id="A0A1H5M9F0"/>
<feature type="transmembrane region" description="Helical" evidence="1">
    <location>
        <begin position="113"/>
        <end position="142"/>
    </location>
</feature>
<feature type="transmembrane region" description="Helical" evidence="1">
    <location>
        <begin position="34"/>
        <end position="57"/>
    </location>
</feature>